<accession>A0A3D5QBR1</accession>
<organism evidence="2 3">
    <name type="scientific">Flexistipes sinusarabici</name>
    <dbReference type="NCBI Taxonomy" id="2352"/>
    <lineage>
        <taxon>Bacteria</taxon>
        <taxon>Pseudomonadati</taxon>
        <taxon>Deferribacterota</taxon>
        <taxon>Deferribacteres</taxon>
        <taxon>Deferribacterales</taxon>
        <taxon>Flexistipitaceae</taxon>
        <taxon>Flexistipes</taxon>
    </lineage>
</organism>
<protein>
    <recommendedName>
        <fullName evidence="1">DUF2281 domain-containing protein</fullName>
    </recommendedName>
</protein>
<proteinExistence type="predicted"/>
<evidence type="ECO:0000313" key="2">
    <source>
        <dbReference type="EMBL" id="HCW93148.1"/>
    </source>
</evidence>
<evidence type="ECO:0000313" key="3">
    <source>
        <dbReference type="Proteomes" id="UP000262325"/>
    </source>
</evidence>
<feature type="domain" description="DUF2281" evidence="1">
    <location>
        <begin position="6"/>
        <end position="67"/>
    </location>
</feature>
<dbReference type="Proteomes" id="UP000262325">
    <property type="component" value="Unassembled WGS sequence"/>
</dbReference>
<gene>
    <name evidence="2" type="ORF">DHM44_05650</name>
</gene>
<evidence type="ECO:0000259" key="1">
    <source>
        <dbReference type="Pfam" id="PF10047"/>
    </source>
</evidence>
<name>A0A3D5QBR1_FLESI</name>
<comment type="caution">
    <text evidence="2">The sequence shown here is derived from an EMBL/GenBank/DDBJ whole genome shotgun (WGS) entry which is preliminary data.</text>
</comment>
<dbReference type="InterPro" id="IPR018739">
    <property type="entry name" value="DUF2281"/>
</dbReference>
<sequence length="72" mass="8682">MITKDIEKKIKSLPEDLLKEIDDYIDFLLLKHFYEQGKSSNKNFNFKWEGTLSNLKEDYSSVELQHKSLDWR</sequence>
<reference evidence="2 3" key="1">
    <citation type="journal article" date="2018" name="Nat. Biotechnol.">
        <title>A standardized bacterial taxonomy based on genome phylogeny substantially revises the tree of life.</title>
        <authorList>
            <person name="Parks D.H."/>
            <person name="Chuvochina M."/>
            <person name="Waite D.W."/>
            <person name="Rinke C."/>
            <person name="Skarshewski A."/>
            <person name="Chaumeil P.A."/>
            <person name="Hugenholtz P."/>
        </authorList>
    </citation>
    <scope>NUCLEOTIDE SEQUENCE [LARGE SCALE GENOMIC DNA]</scope>
    <source>
        <strain evidence="2">UBA8672</strain>
    </source>
</reference>
<dbReference type="AlphaFoldDB" id="A0A3D5QBR1"/>
<dbReference type="EMBL" id="DPPF01000111">
    <property type="protein sequence ID" value="HCW93148.1"/>
    <property type="molecule type" value="Genomic_DNA"/>
</dbReference>
<dbReference type="Pfam" id="PF10047">
    <property type="entry name" value="DUF2281"/>
    <property type="match status" value="1"/>
</dbReference>